<organism evidence="1">
    <name type="scientific">marine sediment metagenome</name>
    <dbReference type="NCBI Taxonomy" id="412755"/>
    <lineage>
        <taxon>unclassified sequences</taxon>
        <taxon>metagenomes</taxon>
        <taxon>ecological metagenomes</taxon>
    </lineage>
</organism>
<reference evidence="1" key="1">
    <citation type="journal article" date="2015" name="Nature">
        <title>Complex archaea that bridge the gap between prokaryotes and eukaryotes.</title>
        <authorList>
            <person name="Spang A."/>
            <person name="Saw J.H."/>
            <person name="Jorgensen S.L."/>
            <person name="Zaremba-Niedzwiedzka K."/>
            <person name="Martijn J."/>
            <person name="Lind A.E."/>
            <person name="van Eijk R."/>
            <person name="Schleper C."/>
            <person name="Guy L."/>
            <person name="Ettema T.J."/>
        </authorList>
    </citation>
    <scope>NUCLEOTIDE SEQUENCE</scope>
</reference>
<sequence length="121" mass="13518">MGYTKTIHAVVRVREYLDEMVTGTGDLEWPSSDPRLAYWIREGIAAAGAKHIDLRDYATLSGKYILRSGEGKTIAELRNKLPLDELRARMTVKDAIDGASVIGAAMQYKRPEMFFPNAQLS</sequence>
<protein>
    <submittedName>
        <fullName evidence="1">Uncharacterized protein</fullName>
    </submittedName>
</protein>
<dbReference type="EMBL" id="LAZR01032331">
    <property type="protein sequence ID" value="KKL51205.1"/>
    <property type="molecule type" value="Genomic_DNA"/>
</dbReference>
<evidence type="ECO:0000313" key="1">
    <source>
        <dbReference type="EMBL" id="KKL51205.1"/>
    </source>
</evidence>
<dbReference type="AlphaFoldDB" id="A0A0F9F1R8"/>
<proteinExistence type="predicted"/>
<name>A0A0F9F1R8_9ZZZZ</name>
<accession>A0A0F9F1R8</accession>
<gene>
    <name evidence="1" type="ORF">LCGC14_2297850</name>
</gene>
<comment type="caution">
    <text evidence="1">The sequence shown here is derived from an EMBL/GenBank/DDBJ whole genome shotgun (WGS) entry which is preliminary data.</text>
</comment>
<feature type="non-terminal residue" evidence="1">
    <location>
        <position position="121"/>
    </location>
</feature>